<dbReference type="InterPro" id="IPR029052">
    <property type="entry name" value="Metallo-depent_PP-like"/>
</dbReference>
<dbReference type="EMBL" id="CATQJA010002696">
    <property type="protein sequence ID" value="CAJ0584482.1"/>
    <property type="molecule type" value="Genomic_DNA"/>
</dbReference>
<feature type="compositionally biased region" description="Basic and acidic residues" evidence="1">
    <location>
        <begin position="197"/>
        <end position="212"/>
    </location>
</feature>
<dbReference type="AlphaFoldDB" id="A0AA36DBL0"/>
<feature type="compositionally biased region" description="Basic and acidic residues" evidence="1">
    <location>
        <begin position="169"/>
        <end position="181"/>
    </location>
</feature>
<accession>A0AA36DBL0</accession>
<protein>
    <recommendedName>
        <fullName evidence="4">Serine/threonine specific protein phosphatases domain-containing protein</fullName>
    </recommendedName>
</protein>
<evidence type="ECO:0000313" key="3">
    <source>
        <dbReference type="Proteomes" id="UP001177023"/>
    </source>
</evidence>
<dbReference type="Gene3D" id="3.60.21.10">
    <property type="match status" value="1"/>
</dbReference>
<feature type="non-terminal residue" evidence="2">
    <location>
        <position position="1"/>
    </location>
</feature>
<dbReference type="Proteomes" id="UP001177023">
    <property type="component" value="Unassembled WGS sequence"/>
</dbReference>
<evidence type="ECO:0008006" key="4">
    <source>
        <dbReference type="Google" id="ProtNLM"/>
    </source>
</evidence>
<comment type="caution">
    <text evidence="2">The sequence shown here is derived from an EMBL/GenBank/DDBJ whole genome shotgun (WGS) entry which is preliminary data.</text>
</comment>
<gene>
    <name evidence="2" type="ORF">MSPICULIGERA_LOCUS22535</name>
</gene>
<dbReference type="SUPFAM" id="SSF56300">
    <property type="entry name" value="Metallo-dependent phosphatases"/>
    <property type="match status" value="1"/>
</dbReference>
<feature type="compositionally biased region" description="Polar residues" evidence="1">
    <location>
        <begin position="134"/>
        <end position="154"/>
    </location>
</feature>
<name>A0AA36DBL0_9BILA</name>
<keyword evidence="3" id="KW-1185">Reference proteome</keyword>
<evidence type="ECO:0000256" key="1">
    <source>
        <dbReference type="SAM" id="MobiDB-lite"/>
    </source>
</evidence>
<feature type="region of interest" description="Disordered" evidence="1">
    <location>
        <begin position="134"/>
        <end position="212"/>
    </location>
</feature>
<organism evidence="2 3">
    <name type="scientific">Mesorhabditis spiculigera</name>
    <dbReference type="NCBI Taxonomy" id="96644"/>
    <lineage>
        <taxon>Eukaryota</taxon>
        <taxon>Metazoa</taxon>
        <taxon>Ecdysozoa</taxon>
        <taxon>Nematoda</taxon>
        <taxon>Chromadorea</taxon>
        <taxon>Rhabditida</taxon>
        <taxon>Rhabditina</taxon>
        <taxon>Rhabditomorpha</taxon>
        <taxon>Rhabditoidea</taxon>
        <taxon>Rhabditidae</taxon>
        <taxon>Mesorhabditinae</taxon>
        <taxon>Mesorhabditis</taxon>
    </lineage>
</organism>
<reference evidence="2" key="1">
    <citation type="submission" date="2023-06" db="EMBL/GenBank/DDBJ databases">
        <authorList>
            <person name="Delattre M."/>
        </authorList>
    </citation>
    <scope>NUCLEOTIDE SEQUENCE</scope>
    <source>
        <strain evidence="2">AF72</strain>
    </source>
</reference>
<sequence>MAGWYAWNRVRGTGYFYGEEAIEEIRRELGIQFIVRAHQVMNTGVRFFWRLVDLNLHVNEEQELLRANTREGMRFRNQIIRDVELNPEIAGILAYDGNNRMSMIHFIPTKYTYNTHADFAKAFERKAATDLGFSENSCNRPEWRTASSSSSRNDVTADPVVMPTAVAPDDVKLKKTQEKTQDGLLTAQDDSIGPAEKTQDETLKQSKPKETV</sequence>
<proteinExistence type="predicted"/>
<evidence type="ECO:0000313" key="2">
    <source>
        <dbReference type="EMBL" id="CAJ0584482.1"/>
    </source>
</evidence>